<dbReference type="AlphaFoldDB" id="A0A8J7TNH6"/>
<keyword evidence="4 7" id="KW-0418">Kinase</keyword>
<dbReference type="EMBL" id="JAFLCK010000054">
    <property type="protein sequence ID" value="MBN8662799.1"/>
    <property type="molecule type" value="Genomic_DNA"/>
</dbReference>
<dbReference type="PROSITE" id="PS50011">
    <property type="entry name" value="PROTEIN_KINASE_DOM"/>
    <property type="match status" value="1"/>
</dbReference>
<dbReference type="CDD" id="cd14014">
    <property type="entry name" value="STKc_PknB_like"/>
    <property type="match status" value="1"/>
</dbReference>
<dbReference type="PANTHER" id="PTHR43289:SF6">
    <property type="entry name" value="SERINE_THREONINE-PROTEIN KINASE NEKL-3"/>
    <property type="match status" value="1"/>
</dbReference>
<sequence>MMSHTSGEFLKPDLAALQGASDDLSLGGLEPVTGFLGQKLVAGKYEVVNFLASGGSGTLFVARNLVTGETVALKVLDTDCSGRGRGHIPDGRLIARFLKEGRTLSMLSHPGVVKVLDSGFDLGINKYYLVQRFLPGETLEAYLERNAKSPASFVLEFLWQLGSALSYCHSVGVVHRDIKPANIMMQPHLKGNFVYTLVDFGLARYERGNFSFLTRSREVLGSHYYMSPEQCLSETIDERSDIYSLALVAYELLLGRKAASTGSPLNVLMSHVNGLNLPESLSESPPESLSASLVNSDDLSEQLYKIIRKAASRRPEERYQSLDELLVELPRPEWREWK</sequence>
<reference evidence="7" key="1">
    <citation type="submission" date="2021-02" db="EMBL/GenBank/DDBJ databases">
        <title>Genome-Resolved Metagenomics of a Microbial Community Performing Photosynthetic Biological Nutrient Removal.</title>
        <authorList>
            <person name="Mcdaniel E.A."/>
        </authorList>
    </citation>
    <scope>NUCLEOTIDE SEQUENCE</scope>
    <source>
        <strain evidence="7">UWPOB_OBS1</strain>
    </source>
</reference>
<name>A0A8J7TNH6_9BACT</name>
<dbReference type="PANTHER" id="PTHR43289">
    <property type="entry name" value="MITOGEN-ACTIVATED PROTEIN KINASE KINASE KINASE 20-RELATED"/>
    <property type="match status" value="1"/>
</dbReference>
<proteinExistence type="predicted"/>
<evidence type="ECO:0000259" key="6">
    <source>
        <dbReference type="PROSITE" id="PS50011"/>
    </source>
</evidence>
<comment type="caution">
    <text evidence="7">The sequence shown here is derived from an EMBL/GenBank/DDBJ whole genome shotgun (WGS) entry which is preliminary data.</text>
</comment>
<protein>
    <recommendedName>
        <fullName evidence="1">non-specific serine/threonine protein kinase</fullName>
        <ecNumber evidence="1">2.7.11.1</ecNumber>
    </recommendedName>
</protein>
<dbReference type="EC" id="2.7.11.1" evidence="1"/>
<dbReference type="GO" id="GO:0004674">
    <property type="term" value="F:protein serine/threonine kinase activity"/>
    <property type="evidence" value="ECO:0007669"/>
    <property type="project" value="UniProtKB-KW"/>
</dbReference>
<dbReference type="InterPro" id="IPR000719">
    <property type="entry name" value="Prot_kinase_dom"/>
</dbReference>
<dbReference type="Gene3D" id="1.10.510.10">
    <property type="entry name" value="Transferase(Phosphotransferase) domain 1"/>
    <property type="match status" value="1"/>
</dbReference>
<evidence type="ECO:0000256" key="2">
    <source>
        <dbReference type="ARBA" id="ARBA00022679"/>
    </source>
</evidence>
<dbReference type="SUPFAM" id="SSF56112">
    <property type="entry name" value="Protein kinase-like (PK-like)"/>
    <property type="match status" value="1"/>
</dbReference>
<keyword evidence="7" id="KW-0723">Serine/threonine-protein kinase</keyword>
<dbReference type="InterPro" id="IPR008271">
    <property type="entry name" value="Ser/Thr_kinase_AS"/>
</dbReference>
<dbReference type="PROSITE" id="PS00108">
    <property type="entry name" value="PROTEIN_KINASE_ST"/>
    <property type="match status" value="1"/>
</dbReference>
<dbReference type="Pfam" id="PF00069">
    <property type="entry name" value="Pkinase"/>
    <property type="match status" value="1"/>
</dbReference>
<keyword evidence="2" id="KW-0808">Transferase</keyword>
<keyword evidence="5" id="KW-0067">ATP-binding</keyword>
<evidence type="ECO:0000256" key="5">
    <source>
        <dbReference type="ARBA" id="ARBA00022840"/>
    </source>
</evidence>
<dbReference type="GO" id="GO:0005524">
    <property type="term" value="F:ATP binding"/>
    <property type="evidence" value="ECO:0007669"/>
    <property type="project" value="UniProtKB-KW"/>
</dbReference>
<evidence type="ECO:0000313" key="8">
    <source>
        <dbReference type="Proteomes" id="UP000664277"/>
    </source>
</evidence>
<evidence type="ECO:0000256" key="3">
    <source>
        <dbReference type="ARBA" id="ARBA00022741"/>
    </source>
</evidence>
<evidence type="ECO:0000256" key="1">
    <source>
        <dbReference type="ARBA" id="ARBA00012513"/>
    </source>
</evidence>
<evidence type="ECO:0000313" key="7">
    <source>
        <dbReference type="EMBL" id="MBN8662799.1"/>
    </source>
</evidence>
<dbReference type="SMART" id="SM00220">
    <property type="entry name" value="S_TKc"/>
    <property type="match status" value="1"/>
</dbReference>
<dbReference type="Gene3D" id="3.30.200.20">
    <property type="entry name" value="Phosphorylase Kinase, domain 1"/>
    <property type="match status" value="1"/>
</dbReference>
<evidence type="ECO:0000256" key="4">
    <source>
        <dbReference type="ARBA" id="ARBA00022777"/>
    </source>
</evidence>
<dbReference type="InterPro" id="IPR011009">
    <property type="entry name" value="Kinase-like_dom_sf"/>
</dbReference>
<dbReference type="Proteomes" id="UP000664277">
    <property type="component" value="Unassembled WGS sequence"/>
</dbReference>
<feature type="domain" description="Protein kinase" evidence="6">
    <location>
        <begin position="45"/>
        <end position="334"/>
    </location>
</feature>
<keyword evidence="3" id="KW-0547">Nucleotide-binding</keyword>
<gene>
    <name evidence="7" type="ORF">J0M35_20695</name>
</gene>
<accession>A0A8J7TNH6</accession>
<organism evidence="7 8">
    <name type="scientific">Candidatus Obscuribacter phosphatis</name>
    <dbReference type="NCBI Taxonomy" id="1906157"/>
    <lineage>
        <taxon>Bacteria</taxon>
        <taxon>Bacillati</taxon>
        <taxon>Candidatus Melainabacteria</taxon>
        <taxon>Candidatus Obscuribacterales</taxon>
        <taxon>Candidatus Obscuribacteraceae</taxon>
        <taxon>Candidatus Obscuribacter</taxon>
    </lineage>
</organism>